<gene>
    <name evidence="3" type="ORF">GPECTOR_15g404</name>
</gene>
<dbReference type="OrthoDB" id="2117972at2759"/>
<dbReference type="InterPro" id="IPR045464">
    <property type="entry name" value="Hrt3/FBXO9_C"/>
</dbReference>
<evidence type="ECO:0000313" key="3">
    <source>
        <dbReference type="EMBL" id="KXZ50720.1"/>
    </source>
</evidence>
<feature type="domain" description="F-box protein Hrt3/FBXO9 C-terminal" evidence="2">
    <location>
        <begin position="41"/>
        <end position="69"/>
    </location>
</feature>
<comment type="caution">
    <text evidence="3">The sequence shown here is derived from an EMBL/GenBank/DDBJ whole genome shotgun (WGS) entry which is preliminary data.</text>
</comment>
<organism evidence="3 4">
    <name type="scientific">Gonium pectorale</name>
    <name type="common">Green alga</name>
    <dbReference type="NCBI Taxonomy" id="33097"/>
    <lineage>
        <taxon>Eukaryota</taxon>
        <taxon>Viridiplantae</taxon>
        <taxon>Chlorophyta</taxon>
        <taxon>core chlorophytes</taxon>
        <taxon>Chlorophyceae</taxon>
        <taxon>CS clade</taxon>
        <taxon>Chlamydomonadales</taxon>
        <taxon>Volvocaceae</taxon>
        <taxon>Gonium</taxon>
    </lineage>
</organism>
<feature type="domain" description="F-box protein Hrt3/FBXO9 C-terminal" evidence="2">
    <location>
        <begin position="74"/>
        <end position="251"/>
    </location>
</feature>
<protein>
    <recommendedName>
        <fullName evidence="2">F-box protein Hrt3/FBXO9 C-terminal domain-containing protein</fullName>
    </recommendedName>
</protein>
<dbReference type="AlphaFoldDB" id="A0A150GMZ9"/>
<dbReference type="EMBL" id="LSYV01000016">
    <property type="protein sequence ID" value="KXZ50720.1"/>
    <property type="molecule type" value="Genomic_DNA"/>
</dbReference>
<feature type="region of interest" description="Disordered" evidence="1">
    <location>
        <begin position="197"/>
        <end position="222"/>
    </location>
</feature>
<accession>A0A150GMZ9</accession>
<evidence type="ECO:0000313" key="4">
    <source>
        <dbReference type="Proteomes" id="UP000075714"/>
    </source>
</evidence>
<evidence type="ECO:0000259" key="2">
    <source>
        <dbReference type="Pfam" id="PF19270"/>
    </source>
</evidence>
<proteinExistence type="predicted"/>
<dbReference type="STRING" id="33097.A0A150GMZ9"/>
<reference evidence="4" key="1">
    <citation type="journal article" date="2016" name="Nat. Commun.">
        <title>The Gonium pectorale genome demonstrates co-option of cell cycle regulation during the evolution of multicellularity.</title>
        <authorList>
            <person name="Hanschen E.R."/>
            <person name="Marriage T.N."/>
            <person name="Ferris P.J."/>
            <person name="Hamaji T."/>
            <person name="Toyoda A."/>
            <person name="Fujiyama A."/>
            <person name="Neme R."/>
            <person name="Noguchi H."/>
            <person name="Minakuchi Y."/>
            <person name="Suzuki M."/>
            <person name="Kawai-Toyooka H."/>
            <person name="Smith D.R."/>
            <person name="Sparks H."/>
            <person name="Anderson J."/>
            <person name="Bakaric R."/>
            <person name="Luria V."/>
            <person name="Karger A."/>
            <person name="Kirschner M.W."/>
            <person name="Durand P.M."/>
            <person name="Michod R.E."/>
            <person name="Nozaki H."/>
            <person name="Olson B.J."/>
        </authorList>
    </citation>
    <scope>NUCLEOTIDE SEQUENCE [LARGE SCALE GENOMIC DNA]</scope>
    <source>
        <strain evidence="4">NIES-2863</strain>
    </source>
</reference>
<keyword evidence="4" id="KW-1185">Reference proteome</keyword>
<name>A0A150GMZ9_GONPE</name>
<dbReference type="SUPFAM" id="SSF81383">
    <property type="entry name" value="F-box domain"/>
    <property type="match status" value="1"/>
</dbReference>
<dbReference type="InterPro" id="IPR036047">
    <property type="entry name" value="F-box-like_dom_sf"/>
</dbReference>
<sequence length="252" mass="28015">MVFGYLDPYSLGKAALHPRLWERVCQDTFSLALPDPDALQRLVASQYRFSWKRLFVHHPHLRFDGIYVCECRGFLPDGTFLYRTSPNAIGKVARSLCAATWLLGPGALGSHGHYAPRLPRGKESAPTAKELERERGAVLAGRYAMRDTKVLCALVYPNSTSTELRCRMALRSSRPGGHDRLDIESITTYDRELGTEAAVQPQQPADADPDAPAPDSSRSHSRGLSPCVFVPWEDILSSPLNLPPHQMDFMIA</sequence>
<feature type="compositionally biased region" description="Low complexity" evidence="1">
    <location>
        <begin position="197"/>
        <end position="206"/>
    </location>
</feature>
<evidence type="ECO:0000256" key="1">
    <source>
        <dbReference type="SAM" id="MobiDB-lite"/>
    </source>
</evidence>
<dbReference type="Proteomes" id="UP000075714">
    <property type="component" value="Unassembled WGS sequence"/>
</dbReference>
<dbReference type="Pfam" id="PF19270">
    <property type="entry name" value="FBO_C"/>
    <property type="match status" value="2"/>
</dbReference>